<feature type="compositionally biased region" description="Low complexity" evidence="1">
    <location>
        <begin position="315"/>
        <end position="325"/>
    </location>
</feature>
<feature type="region of interest" description="Disordered" evidence="1">
    <location>
        <begin position="249"/>
        <end position="404"/>
    </location>
</feature>
<feature type="compositionally biased region" description="Low complexity" evidence="1">
    <location>
        <begin position="281"/>
        <end position="303"/>
    </location>
</feature>
<feature type="compositionally biased region" description="Basic and acidic residues" evidence="1">
    <location>
        <begin position="212"/>
        <end position="224"/>
    </location>
</feature>
<comment type="caution">
    <text evidence="3">The sequence shown here is derived from an EMBL/GenBank/DDBJ whole genome shotgun (WGS) entry which is preliminary data.</text>
</comment>
<accession>A0A1Y2AFQ5</accession>
<feature type="domain" description="Ribonuclease H1 N-terminal" evidence="2">
    <location>
        <begin position="52"/>
        <end position="92"/>
    </location>
</feature>
<feature type="compositionally biased region" description="Basic and acidic residues" evidence="1">
    <location>
        <begin position="393"/>
        <end position="404"/>
    </location>
</feature>
<reference evidence="3 4" key="1">
    <citation type="submission" date="2016-07" db="EMBL/GenBank/DDBJ databases">
        <title>Pervasive Adenine N6-methylation of Active Genes in Fungi.</title>
        <authorList>
            <consortium name="DOE Joint Genome Institute"/>
            <person name="Mondo S.J."/>
            <person name="Dannebaum R.O."/>
            <person name="Kuo R.C."/>
            <person name="Labutti K."/>
            <person name="Haridas S."/>
            <person name="Kuo A."/>
            <person name="Salamov A."/>
            <person name="Ahrendt S.R."/>
            <person name="Lipzen A."/>
            <person name="Sullivan W."/>
            <person name="Andreopoulos W.B."/>
            <person name="Clum A."/>
            <person name="Lindquist E."/>
            <person name="Daum C."/>
            <person name="Ramamoorthy G.K."/>
            <person name="Gryganskyi A."/>
            <person name="Culley D."/>
            <person name="Magnuson J.K."/>
            <person name="James T.Y."/>
            <person name="O'Malley M.A."/>
            <person name="Stajich J.E."/>
            <person name="Spatafora J.W."/>
            <person name="Visel A."/>
            <person name="Grigoriev I.V."/>
        </authorList>
    </citation>
    <scope>NUCLEOTIDE SEQUENCE [LARGE SCALE GENOMIC DNA]</scope>
    <source>
        <strain evidence="3 4">68-887.2</strain>
    </source>
</reference>
<evidence type="ECO:0000256" key="1">
    <source>
        <dbReference type="SAM" id="MobiDB-lite"/>
    </source>
</evidence>
<feature type="compositionally biased region" description="Polar residues" evidence="1">
    <location>
        <begin position="430"/>
        <end position="457"/>
    </location>
</feature>
<name>A0A1Y2AFQ5_9TREE</name>
<feature type="compositionally biased region" description="Low complexity" evidence="1">
    <location>
        <begin position="489"/>
        <end position="498"/>
    </location>
</feature>
<dbReference type="AlphaFoldDB" id="A0A1Y2AFQ5"/>
<dbReference type="Proteomes" id="UP000193986">
    <property type="component" value="Unassembled WGS sequence"/>
</dbReference>
<dbReference type="InterPro" id="IPR009027">
    <property type="entry name" value="Ribosomal_bL9/RNase_H1_N"/>
</dbReference>
<dbReference type="SUPFAM" id="SSF55658">
    <property type="entry name" value="L9 N-domain-like"/>
    <property type="match status" value="1"/>
</dbReference>
<feature type="region of interest" description="Disordered" evidence="1">
    <location>
        <begin position="200"/>
        <end position="224"/>
    </location>
</feature>
<feature type="compositionally biased region" description="Acidic residues" evidence="1">
    <location>
        <begin position="460"/>
        <end position="474"/>
    </location>
</feature>
<feature type="compositionally biased region" description="Low complexity" evidence="1">
    <location>
        <begin position="340"/>
        <end position="390"/>
    </location>
</feature>
<dbReference type="OrthoDB" id="2589479at2759"/>
<dbReference type="InterPro" id="IPR011320">
    <property type="entry name" value="RNase_H1_N"/>
</dbReference>
<feature type="region of interest" description="Disordered" evidence="1">
    <location>
        <begin position="417"/>
        <end position="536"/>
    </location>
</feature>
<evidence type="ECO:0000313" key="4">
    <source>
        <dbReference type="Proteomes" id="UP000193986"/>
    </source>
</evidence>
<dbReference type="InParanoid" id="A0A1Y2AFQ5"/>
<dbReference type="InterPro" id="IPR037056">
    <property type="entry name" value="RNase_H1_N_sf"/>
</dbReference>
<protein>
    <recommendedName>
        <fullName evidence="2">Ribonuclease H1 N-terminal domain-containing protein</fullName>
    </recommendedName>
</protein>
<dbReference type="EMBL" id="MCFC01000114">
    <property type="protein sequence ID" value="ORY21292.1"/>
    <property type="molecule type" value="Genomic_DNA"/>
</dbReference>
<proteinExistence type="predicted"/>
<dbReference type="Gene3D" id="3.40.970.10">
    <property type="entry name" value="Ribonuclease H1, N-terminal domain"/>
    <property type="match status" value="1"/>
</dbReference>
<keyword evidence="4" id="KW-1185">Reference proteome</keyword>
<dbReference type="STRING" id="71784.A0A1Y2AFQ5"/>
<dbReference type="Pfam" id="PF01693">
    <property type="entry name" value="Cauli_VI"/>
    <property type="match status" value="1"/>
</dbReference>
<sequence length="536" mass="56566">MSAFLANLETIDKPLSSTHSSEAEYRISRLPPAPSVPDAGPSSGHQRYLFVAVRKGHRPGVYTCWDLAEQQVINHPAPVFKTFSTRLAAEAFVAGWDGAGRHSLPGSSPKPLREHLAMNFPSSVPYPSPSPASSMPRRASYHTRLLMPDSATWSDFDPRPTLKHSSTSYRTSMVRISSPLRQQVDEEPRPRMRKAHSMIGFGGLLSPPQSPQEDRQGVMDRERPNKPRIATEAGLWASSQHRRFPAISSTLGLLSPPSSPPTTTTTTTGRPGLSVLGGGSSSRTSSAGSSRTPSGLWADAIPSSPSPLSPPPDIPIISLPPSSAPKFSRAGLKKSGIILPASAPKTKTSSSSLRPSRNSFLSPTTTSSRTSSISPSGSTTSLTSDSNSTHTVHRLESLAETSRRELQLNDEGLLALSSLAPPRPAFMRRQPSNSSISSEASVGSMTSGSSAPSTTAIAEQETDGDGEGEGEDEVVQISCTRSDGDADGSVESSSVKSGKGFGKAKKGGGLFKRLGKAIGLEKKTVPGQDAGRRGSV</sequence>
<gene>
    <name evidence="3" type="ORF">BCR39DRAFT_65544</name>
</gene>
<evidence type="ECO:0000313" key="3">
    <source>
        <dbReference type="EMBL" id="ORY21292.1"/>
    </source>
</evidence>
<feature type="compositionally biased region" description="Low complexity" evidence="1">
    <location>
        <begin position="249"/>
        <end position="274"/>
    </location>
</feature>
<evidence type="ECO:0000259" key="2">
    <source>
        <dbReference type="Pfam" id="PF01693"/>
    </source>
</evidence>
<organism evidence="3 4">
    <name type="scientific">Naematelia encephala</name>
    <dbReference type="NCBI Taxonomy" id="71784"/>
    <lineage>
        <taxon>Eukaryota</taxon>
        <taxon>Fungi</taxon>
        <taxon>Dikarya</taxon>
        <taxon>Basidiomycota</taxon>
        <taxon>Agaricomycotina</taxon>
        <taxon>Tremellomycetes</taxon>
        <taxon>Tremellales</taxon>
        <taxon>Naemateliaceae</taxon>
        <taxon>Naematelia</taxon>
    </lineage>
</organism>
<feature type="compositionally biased region" description="Pro residues" evidence="1">
    <location>
        <begin position="304"/>
        <end position="314"/>
    </location>
</feature>